<keyword evidence="1 4" id="KW-0378">Hydrolase</keyword>
<protein>
    <submittedName>
        <fullName evidence="4">Carboxylesterase NlhH</fullName>
        <ecNumber evidence="4">3.1.1.1</ecNumber>
    </submittedName>
</protein>
<feature type="signal peptide" evidence="2">
    <location>
        <begin position="1"/>
        <end position="21"/>
    </location>
</feature>
<organism evidence="4 5">
    <name type="scientific">Symmachiella dynata</name>
    <dbReference type="NCBI Taxonomy" id="2527995"/>
    <lineage>
        <taxon>Bacteria</taxon>
        <taxon>Pseudomonadati</taxon>
        <taxon>Planctomycetota</taxon>
        <taxon>Planctomycetia</taxon>
        <taxon>Planctomycetales</taxon>
        <taxon>Planctomycetaceae</taxon>
        <taxon>Symmachiella</taxon>
    </lineage>
</organism>
<dbReference type="Gene3D" id="3.40.50.1820">
    <property type="entry name" value="alpha/beta hydrolase"/>
    <property type="match status" value="1"/>
</dbReference>
<evidence type="ECO:0000313" key="5">
    <source>
        <dbReference type="Proteomes" id="UP000319383"/>
    </source>
</evidence>
<dbReference type="Pfam" id="PF20434">
    <property type="entry name" value="BD-FAE"/>
    <property type="match status" value="1"/>
</dbReference>
<proteinExistence type="predicted"/>
<dbReference type="InterPro" id="IPR029058">
    <property type="entry name" value="AB_hydrolase_fold"/>
</dbReference>
<name>A0A517ZT36_9PLAN</name>
<dbReference type="GO" id="GO:0106435">
    <property type="term" value="F:carboxylesterase activity"/>
    <property type="evidence" value="ECO:0007669"/>
    <property type="project" value="UniProtKB-EC"/>
</dbReference>
<feature type="domain" description="BD-FAE-like" evidence="3">
    <location>
        <begin position="49"/>
        <end position="245"/>
    </location>
</feature>
<dbReference type="RefSeq" id="WP_145378177.1">
    <property type="nucleotide sequence ID" value="NZ_CP036276.1"/>
</dbReference>
<evidence type="ECO:0000256" key="1">
    <source>
        <dbReference type="ARBA" id="ARBA00022801"/>
    </source>
</evidence>
<dbReference type="AlphaFoldDB" id="A0A517ZT36"/>
<accession>A0A517ZT36</accession>
<reference evidence="4 5" key="1">
    <citation type="submission" date="2019-02" db="EMBL/GenBank/DDBJ databases">
        <title>Deep-cultivation of Planctomycetes and their phenomic and genomic characterization uncovers novel biology.</title>
        <authorList>
            <person name="Wiegand S."/>
            <person name="Jogler M."/>
            <person name="Boedeker C."/>
            <person name="Pinto D."/>
            <person name="Vollmers J."/>
            <person name="Rivas-Marin E."/>
            <person name="Kohn T."/>
            <person name="Peeters S.H."/>
            <person name="Heuer A."/>
            <person name="Rast P."/>
            <person name="Oberbeckmann S."/>
            <person name="Bunk B."/>
            <person name="Jeske O."/>
            <person name="Meyerdierks A."/>
            <person name="Storesund J.E."/>
            <person name="Kallscheuer N."/>
            <person name="Luecker S."/>
            <person name="Lage O.M."/>
            <person name="Pohl T."/>
            <person name="Merkel B.J."/>
            <person name="Hornburger P."/>
            <person name="Mueller R.-W."/>
            <person name="Bruemmer F."/>
            <person name="Labrenz M."/>
            <person name="Spormann A.M."/>
            <person name="Op den Camp H."/>
            <person name="Overmann J."/>
            <person name="Amann R."/>
            <person name="Jetten M.S.M."/>
            <person name="Mascher T."/>
            <person name="Medema M.H."/>
            <person name="Devos D.P."/>
            <person name="Kaster A.-K."/>
            <person name="Ovreas L."/>
            <person name="Rohde M."/>
            <person name="Galperin M.Y."/>
            <person name="Jogler C."/>
        </authorList>
    </citation>
    <scope>NUCLEOTIDE SEQUENCE [LARGE SCALE GENOMIC DNA]</scope>
    <source>
        <strain evidence="4 5">Mal52</strain>
    </source>
</reference>
<dbReference type="SUPFAM" id="SSF53474">
    <property type="entry name" value="alpha/beta-Hydrolases"/>
    <property type="match status" value="1"/>
</dbReference>
<dbReference type="EC" id="3.1.1.1" evidence="4"/>
<dbReference type="Proteomes" id="UP000319383">
    <property type="component" value="Chromosome"/>
</dbReference>
<feature type="chain" id="PRO_5021885495" evidence="2">
    <location>
        <begin position="22"/>
        <end position="310"/>
    </location>
</feature>
<dbReference type="EMBL" id="CP036276">
    <property type="protein sequence ID" value="QDU45651.1"/>
    <property type="molecule type" value="Genomic_DNA"/>
</dbReference>
<dbReference type="KEGG" id="sdyn:Mal52_41460"/>
<dbReference type="InterPro" id="IPR050300">
    <property type="entry name" value="GDXG_lipolytic_enzyme"/>
</dbReference>
<keyword evidence="5" id="KW-1185">Reference proteome</keyword>
<evidence type="ECO:0000259" key="3">
    <source>
        <dbReference type="Pfam" id="PF20434"/>
    </source>
</evidence>
<gene>
    <name evidence="4" type="primary">nlhH_4</name>
    <name evidence="4" type="ORF">Mal52_41460</name>
</gene>
<evidence type="ECO:0000313" key="4">
    <source>
        <dbReference type="EMBL" id="QDU45651.1"/>
    </source>
</evidence>
<keyword evidence="2" id="KW-0732">Signal</keyword>
<dbReference type="PANTHER" id="PTHR48081">
    <property type="entry name" value="AB HYDROLASE SUPERFAMILY PROTEIN C4A8.06C"/>
    <property type="match status" value="1"/>
</dbReference>
<dbReference type="InterPro" id="IPR049492">
    <property type="entry name" value="BD-FAE-like_dom"/>
</dbReference>
<sequence length="310" mass="34347" precursor="true">MHLRFSIALASLLVLVSVADAQDVSKKKSSVPPPTHTDVKYGPHDRHVMDVWLAESDKPTPVVVSIHGGAFRHGDKSVSRPVLRECLKSGISVVAITYRFTPDHIAPAQHRDAARAVQFVRHNADQWNLDPTKIAAVGGSAGAGMSLWLGFHDDMADPKNADPVLRQSTRLTCMAVNNGQTSYDPRFIRKLYPGTDTYSNSALAQLFDIDMKQLDNLPTEKYKLFEEVSALTHLTADDPPVLMTYDSDYDTPISSRSIGIHHPRFGKVLKERMDKLGIECVVHTDFKKTGNTRADQVVPFLNKHLLSDGK</sequence>
<evidence type="ECO:0000256" key="2">
    <source>
        <dbReference type="SAM" id="SignalP"/>
    </source>
</evidence>